<keyword evidence="1" id="KW-0472">Membrane</keyword>
<evidence type="ECO:0000313" key="2">
    <source>
        <dbReference type="EMBL" id="RON41397.1"/>
    </source>
</evidence>
<dbReference type="RefSeq" id="WP_123514145.1">
    <property type="nucleotide sequence ID" value="NZ_MOBQ01000033.1"/>
</dbReference>
<keyword evidence="1" id="KW-1133">Transmembrane helix</keyword>
<accession>A0A423JUQ2</accession>
<keyword evidence="1" id="KW-0812">Transmembrane</keyword>
<organism evidence="2 3">
    <name type="scientific">Pseudomonas frederiksbergensis</name>
    <dbReference type="NCBI Taxonomy" id="104087"/>
    <lineage>
        <taxon>Bacteria</taxon>
        <taxon>Pseudomonadati</taxon>
        <taxon>Pseudomonadota</taxon>
        <taxon>Gammaproteobacteria</taxon>
        <taxon>Pseudomonadales</taxon>
        <taxon>Pseudomonadaceae</taxon>
        <taxon>Pseudomonas</taxon>
    </lineage>
</organism>
<name>A0A423JUQ2_9PSED</name>
<comment type="caution">
    <text evidence="2">The sequence shown here is derived from an EMBL/GenBank/DDBJ whole genome shotgun (WGS) entry which is preliminary data.</text>
</comment>
<gene>
    <name evidence="2" type="ORF">BK666_24645</name>
</gene>
<evidence type="ECO:0000313" key="3">
    <source>
        <dbReference type="Proteomes" id="UP000285349"/>
    </source>
</evidence>
<reference evidence="2 3" key="1">
    <citation type="submission" date="2016-10" db="EMBL/GenBank/DDBJ databases">
        <title>Comparative genome analysis of multiple Pseudomonas spp. focuses on biocontrol and plant growth promoting traits.</title>
        <authorList>
            <person name="Tao X.-Y."/>
            <person name="Taylor C.G."/>
        </authorList>
    </citation>
    <scope>NUCLEOTIDE SEQUENCE [LARGE SCALE GENOMIC DNA]</scope>
    <source>
        <strain evidence="2 3">37A10</strain>
    </source>
</reference>
<sequence length="190" mass="20542">MNKLTRRALVIVCAFITRALLALSLLAPLTYLVGLAFNNFLTTYVHGIFPFPPYPTDHIGGVLWIGGHAIIAIVMFAILWGAARGVYLASEYLRVGSAQGVREALQAAAAAQQAKAEAARKANEEELGTLISISVHASRPITLVETDQGFYSIRGIPTKALKGSAIRRIGRDLVIDHGQGNTQRYPLFAE</sequence>
<dbReference type="AlphaFoldDB" id="A0A423JUQ2"/>
<dbReference type="Proteomes" id="UP000285349">
    <property type="component" value="Unassembled WGS sequence"/>
</dbReference>
<dbReference type="OrthoDB" id="2067488at2"/>
<proteinExistence type="predicted"/>
<protein>
    <submittedName>
        <fullName evidence="2">Uncharacterized protein</fullName>
    </submittedName>
</protein>
<evidence type="ECO:0000256" key="1">
    <source>
        <dbReference type="SAM" id="Phobius"/>
    </source>
</evidence>
<feature type="transmembrane region" description="Helical" evidence="1">
    <location>
        <begin position="62"/>
        <end position="83"/>
    </location>
</feature>
<dbReference type="EMBL" id="MOBQ01000033">
    <property type="protein sequence ID" value="RON41397.1"/>
    <property type="molecule type" value="Genomic_DNA"/>
</dbReference>